<reference evidence="1" key="2">
    <citation type="journal article" date="2015" name="Fish Shellfish Immunol.">
        <title>Early steps in the European eel (Anguilla anguilla)-Vibrio vulnificus interaction in the gills: Role of the RtxA13 toxin.</title>
        <authorList>
            <person name="Callol A."/>
            <person name="Pajuelo D."/>
            <person name="Ebbesson L."/>
            <person name="Teles M."/>
            <person name="MacKenzie S."/>
            <person name="Amaro C."/>
        </authorList>
    </citation>
    <scope>NUCLEOTIDE SEQUENCE</scope>
</reference>
<proteinExistence type="predicted"/>
<dbReference type="AlphaFoldDB" id="A0A0E9WKV8"/>
<sequence length="30" mass="3492">MRAITGYLSCVLGYCFSKRCSSYFPFLCFK</sequence>
<organism evidence="1">
    <name type="scientific">Anguilla anguilla</name>
    <name type="common">European freshwater eel</name>
    <name type="synonym">Muraena anguilla</name>
    <dbReference type="NCBI Taxonomy" id="7936"/>
    <lineage>
        <taxon>Eukaryota</taxon>
        <taxon>Metazoa</taxon>
        <taxon>Chordata</taxon>
        <taxon>Craniata</taxon>
        <taxon>Vertebrata</taxon>
        <taxon>Euteleostomi</taxon>
        <taxon>Actinopterygii</taxon>
        <taxon>Neopterygii</taxon>
        <taxon>Teleostei</taxon>
        <taxon>Anguilliformes</taxon>
        <taxon>Anguillidae</taxon>
        <taxon>Anguilla</taxon>
    </lineage>
</organism>
<protein>
    <submittedName>
        <fullName evidence="1">Uncharacterized protein</fullName>
    </submittedName>
</protein>
<name>A0A0E9WKV8_ANGAN</name>
<reference evidence="1" key="1">
    <citation type="submission" date="2014-11" db="EMBL/GenBank/DDBJ databases">
        <authorList>
            <person name="Amaro Gonzalez C."/>
        </authorList>
    </citation>
    <scope>NUCLEOTIDE SEQUENCE</scope>
</reference>
<dbReference type="EMBL" id="GBXM01017661">
    <property type="protein sequence ID" value="JAH90916.1"/>
    <property type="molecule type" value="Transcribed_RNA"/>
</dbReference>
<evidence type="ECO:0000313" key="1">
    <source>
        <dbReference type="EMBL" id="JAH90916.1"/>
    </source>
</evidence>
<accession>A0A0E9WKV8</accession>